<feature type="compositionally biased region" description="Polar residues" evidence="1">
    <location>
        <begin position="364"/>
        <end position="374"/>
    </location>
</feature>
<feature type="region of interest" description="Disordered" evidence="1">
    <location>
        <begin position="36"/>
        <end position="113"/>
    </location>
</feature>
<gene>
    <name evidence="5" type="ORF">EHS25_003053</name>
</gene>
<proteinExistence type="predicted"/>
<dbReference type="EMBL" id="RSCD01000016">
    <property type="protein sequence ID" value="RSH88825.1"/>
    <property type="molecule type" value="Genomic_DNA"/>
</dbReference>
<feature type="region of interest" description="Disordered" evidence="1">
    <location>
        <begin position="326"/>
        <end position="414"/>
    </location>
</feature>
<keyword evidence="6" id="KW-1185">Reference proteome</keyword>
<feature type="transmembrane region" description="Helical" evidence="2">
    <location>
        <begin position="169"/>
        <end position="190"/>
    </location>
</feature>
<dbReference type="Proteomes" id="UP000279259">
    <property type="component" value="Unassembled WGS sequence"/>
</dbReference>
<dbReference type="OrthoDB" id="4005299at2759"/>
<comment type="caution">
    <text evidence="5">The sequence shown here is derived from an EMBL/GenBank/DDBJ whole genome shotgun (WGS) entry which is preliminary data.</text>
</comment>
<evidence type="ECO:0000256" key="2">
    <source>
        <dbReference type="SAM" id="Phobius"/>
    </source>
</evidence>
<reference evidence="5 6" key="1">
    <citation type="submission" date="2018-11" db="EMBL/GenBank/DDBJ databases">
        <title>Genome sequence of Saitozyma podzolica DSM 27192.</title>
        <authorList>
            <person name="Aliyu H."/>
            <person name="Gorte O."/>
            <person name="Ochsenreither K."/>
        </authorList>
    </citation>
    <scope>NUCLEOTIDE SEQUENCE [LARGE SCALE GENOMIC DNA]</scope>
    <source>
        <strain evidence="5 6">DSM 27192</strain>
    </source>
</reference>
<protein>
    <recommendedName>
        <fullName evidence="7">Protein YTP1-like C-terminal domain-containing protein</fullName>
    </recommendedName>
</protein>
<feature type="compositionally biased region" description="Low complexity" evidence="1">
    <location>
        <begin position="85"/>
        <end position="100"/>
    </location>
</feature>
<dbReference type="Pfam" id="PF10355">
    <property type="entry name" value="Ytp1"/>
    <property type="match status" value="1"/>
</dbReference>
<name>A0A427YCF9_9TREE</name>
<evidence type="ECO:0000259" key="4">
    <source>
        <dbReference type="Pfam" id="PF10355"/>
    </source>
</evidence>
<accession>A0A427YCF9</accession>
<dbReference type="STRING" id="1890683.A0A427YCF9"/>
<keyword evidence="2" id="KW-1133">Transmembrane helix</keyword>
<organism evidence="5 6">
    <name type="scientific">Saitozyma podzolica</name>
    <dbReference type="NCBI Taxonomy" id="1890683"/>
    <lineage>
        <taxon>Eukaryota</taxon>
        <taxon>Fungi</taxon>
        <taxon>Dikarya</taxon>
        <taxon>Basidiomycota</taxon>
        <taxon>Agaricomycotina</taxon>
        <taxon>Tremellomycetes</taxon>
        <taxon>Tremellales</taxon>
        <taxon>Trimorphomycetaceae</taxon>
        <taxon>Saitozyma</taxon>
    </lineage>
</organism>
<feature type="transmembrane region" description="Helical" evidence="2">
    <location>
        <begin position="694"/>
        <end position="715"/>
    </location>
</feature>
<keyword evidence="2" id="KW-0472">Membrane</keyword>
<evidence type="ECO:0000259" key="3">
    <source>
        <dbReference type="Pfam" id="PF10348"/>
    </source>
</evidence>
<feature type="transmembrane region" description="Helical" evidence="2">
    <location>
        <begin position="197"/>
        <end position="215"/>
    </location>
</feature>
<feature type="transmembrane region" description="Helical" evidence="2">
    <location>
        <begin position="506"/>
        <end position="522"/>
    </location>
</feature>
<feature type="compositionally biased region" description="Low complexity" evidence="1">
    <location>
        <begin position="382"/>
        <end position="391"/>
    </location>
</feature>
<feature type="transmembrane region" description="Helical" evidence="2">
    <location>
        <begin position="621"/>
        <end position="643"/>
    </location>
</feature>
<dbReference type="PANTHER" id="PTHR31685:SF3">
    <property type="entry name" value="INTEGRAL MEMBRANE PROTEIN (AFU_ORTHOLOGUE AFUA_6G12730)"/>
    <property type="match status" value="1"/>
</dbReference>
<evidence type="ECO:0000313" key="5">
    <source>
        <dbReference type="EMBL" id="RSH88825.1"/>
    </source>
</evidence>
<feature type="compositionally biased region" description="Acidic residues" evidence="1">
    <location>
        <begin position="61"/>
        <end position="71"/>
    </location>
</feature>
<dbReference type="InterPro" id="IPR018825">
    <property type="entry name" value="DUF2427"/>
</dbReference>
<feature type="domain" description="Protein YTP1-like C-terminal" evidence="4">
    <location>
        <begin position="441"/>
        <end position="716"/>
    </location>
</feature>
<feature type="transmembrane region" description="Helical" evidence="2">
    <location>
        <begin position="467"/>
        <end position="486"/>
    </location>
</feature>
<evidence type="ECO:0008006" key="7">
    <source>
        <dbReference type="Google" id="ProtNLM"/>
    </source>
</evidence>
<evidence type="ECO:0000313" key="6">
    <source>
        <dbReference type="Proteomes" id="UP000279259"/>
    </source>
</evidence>
<dbReference type="PANTHER" id="PTHR31685">
    <property type="entry name" value="INTEGRAL MEMBRANE PROTEIN (AFU_ORTHOLOGUE AFUA_6G12730)-RELATED"/>
    <property type="match status" value="1"/>
</dbReference>
<feature type="transmembrane region" description="Helical" evidence="2">
    <location>
        <begin position="542"/>
        <end position="561"/>
    </location>
</feature>
<dbReference type="InterPro" id="IPR018827">
    <property type="entry name" value="YTP1_C"/>
</dbReference>
<feature type="domain" description="DUF2427" evidence="3">
    <location>
        <begin position="157"/>
        <end position="246"/>
    </location>
</feature>
<feature type="compositionally biased region" description="Basic and acidic residues" evidence="1">
    <location>
        <begin position="42"/>
        <end position="51"/>
    </location>
</feature>
<evidence type="ECO:0000256" key="1">
    <source>
        <dbReference type="SAM" id="MobiDB-lite"/>
    </source>
</evidence>
<keyword evidence="2" id="KW-0812">Transmembrane</keyword>
<feature type="transmembrane region" description="Helical" evidence="2">
    <location>
        <begin position="587"/>
        <end position="609"/>
    </location>
</feature>
<feature type="compositionally biased region" description="Basic and acidic residues" evidence="1">
    <location>
        <begin position="103"/>
        <end position="113"/>
    </location>
</feature>
<feature type="transmembrane region" description="Helical" evidence="2">
    <location>
        <begin position="235"/>
        <end position="255"/>
    </location>
</feature>
<sequence>MRNSRRRDVTPAVLTLAVALVGATVVGAAASSNGHASAQLQRRHDDDDHASGNHMHGSVADWDESEDDDGDALGVAMDMDMNMHSASPTAASAVSSTTAVRPPDPHMHSHGSHEAAKVTLNDVDIHNWHDFPPSYLAADFRLTNDSAIFGEVFDEDWDPENAAGHKGLMTAHVGAMCLAYFGALPIALALRAADHPAHYIANTGFLVVALLGWLAGVAYKSASVDRYEGSVHGGFGNILLLLSVALAALDSLGLIKRAIAFYRQPSRDWSVFVRDVLRTEKEHWAAAANRYEMVGLTEHEHDHEHGHEDEYDDRDEREHASHVVFALGDDEDEDEVPATQPRTLVSGSEHTKPRRPTLPMRQYSPASRTSTASEGTLHDTPSPSSSNGSFSHKPHGSRTGAYDQPAEAQEPLWQPRSERMNVRRFLEICLTWVRRTQVVIAYVVLLTGIAIYTGMCRGSYINGCAAHYIKGSIFFGYGVLTFARYLGAYADLGWAWNRRPSGSKACSAEMVECAVIFVYGITNTWMERFGAAPGDPYTVKQVQHISIAIMFWFAGLSGILLESKTVRRILGAVVAGGRKGVAEPPSYAFSFNPLPALVIAVTGLAMAAHHQDYVFQVEIHSLWGVLLAGGSVFRLLTYFFLWLRPPVESSLPSRPPTELLTSFGYAAGGIVFILSDEEIAFAAMRAGYDDMMAFLNFTIALTCLVFCWEVVVMAVKGVAVLRLGRKRDDEEQQVRA</sequence>
<dbReference type="AlphaFoldDB" id="A0A427YCF9"/>
<feature type="transmembrane region" description="Helical" evidence="2">
    <location>
        <begin position="438"/>
        <end position="455"/>
    </location>
</feature>
<dbReference type="Pfam" id="PF10348">
    <property type="entry name" value="DUF2427"/>
    <property type="match status" value="1"/>
</dbReference>